<keyword evidence="3 6" id="KW-0805">Transcription regulation</keyword>
<comment type="subcellular location">
    <subcellularLocation>
        <location evidence="1 6">Nucleus</location>
    </subcellularLocation>
</comment>
<feature type="compositionally biased region" description="Low complexity" evidence="7">
    <location>
        <begin position="56"/>
        <end position="83"/>
    </location>
</feature>
<feature type="compositionally biased region" description="Basic residues" evidence="7">
    <location>
        <begin position="45"/>
        <end position="55"/>
    </location>
</feature>
<comment type="caution">
    <text evidence="9">The sequence shown here is derived from an EMBL/GenBank/DDBJ whole genome shotgun (WGS) entry which is preliminary data.</text>
</comment>
<proteinExistence type="predicted"/>
<accession>A0A5A7PMB8</accession>
<evidence type="ECO:0000259" key="8">
    <source>
        <dbReference type="PROSITE" id="PS51754"/>
    </source>
</evidence>
<evidence type="ECO:0000256" key="5">
    <source>
        <dbReference type="ARBA" id="ARBA00023242"/>
    </source>
</evidence>
<keyword evidence="5 6" id="KW-0539">Nucleus</keyword>
<feature type="domain" description="OVATE" evidence="8">
    <location>
        <begin position="91"/>
        <end position="150"/>
    </location>
</feature>
<dbReference type="AlphaFoldDB" id="A0A5A7PMB8"/>
<evidence type="ECO:0000256" key="4">
    <source>
        <dbReference type="ARBA" id="ARBA00023163"/>
    </source>
</evidence>
<evidence type="ECO:0000256" key="1">
    <source>
        <dbReference type="ARBA" id="ARBA00004123"/>
    </source>
</evidence>
<dbReference type="Pfam" id="PF04844">
    <property type="entry name" value="Ovate"/>
    <property type="match status" value="1"/>
</dbReference>
<dbReference type="EMBL" id="BKCP01004783">
    <property type="protein sequence ID" value="GER33758.1"/>
    <property type="molecule type" value="Genomic_DNA"/>
</dbReference>
<dbReference type="InterPro" id="IPR006458">
    <property type="entry name" value="Ovate_C"/>
</dbReference>
<evidence type="ECO:0000256" key="6">
    <source>
        <dbReference type="RuleBase" id="RU367028"/>
    </source>
</evidence>
<dbReference type="PANTHER" id="PTHR33057:SF70">
    <property type="entry name" value="TRANSCRIPTION REPRESSOR-RELATED"/>
    <property type="match status" value="1"/>
</dbReference>
<dbReference type="OrthoDB" id="1928390at2759"/>
<keyword evidence="4 6" id="KW-0804">Transcription</keyword>
<comment type="function">
    <text evidence="6">Transcriptional repressor that regulates multiple aspects of plant growth and development.</text>
</comment>
<evidence type="ECO:0000256" key="3">
    <source>
        <dbReference type="ARBA" id="ARBA00023015"/>
    </source>
</evidence>
<keyword evidence="2 6" id="KW-0678">Repressor</keyword>
<gene>
    <name evidence="9" type="ORF">STAS_09922</name>
</gene>
<feature type="region of interest" description="Disordered" evidence="7">
    <location>
        <begin position="25"/>
        <end position="83"/>
    </location>
</feature>
<evidence type="ECO:0000256" key="2">
    <source>
        <dbReference type="ARBA" id="ARBA00022491"/>
    </source>
</evidence>
<dbReference type="GO" id="GO:0045892">
    <property type="term" value="P:negative regulation of DNA-templated transcription"/>
    <property type="evidence" value="ECO:0007669"/>
    <property type="project" value="UniProtKB-UniRule"/>
</dbReference>
<keyword evidence="10" id="KW-1185">Reference proteome</keyword>
<protein>
    <recommendedName>
        <fullName evidence="6">Transcription repressor</fullName>
    </recommendedName>
    <alternativeName>
        <fullName evidence="6">Ovate family protein</fullName>
    </alternativeName>
</protein>
<name>A0A5A7PMB8_STRAF</name>
<dbReference type="GO" id="GO:0005634">
    <property type="term" value="C:nucleus"/>
    <property type="evidence" value="ECO:0007669"/>
    <property type="project" value="UniProtKB-SubCell"/>
</dbReference>
<dbReference type="PANTHER" id="PTHR33057">
    <property type="entry name" value="TRANSCRIPTION REPRESSOR OFP7-RELATED"/>
    <property type="match status" value="1"/>
</dbReference>
<dbReference type="NCBIfam" id="TIGR01568">
    <property type="entry name" value="A_thal_3678"/>
    <property type="match status" value="1"/>
</dbReference>
<dbReference type="PROSITE" id="PS51754">
    <property type="entry name" value="OVATE"/>
    <property type="match status" value="1"/>
</dbReference>
<evidence type="ECO:0000313" key="9">
    <source>
        <dbReference type="EMBL" id="GER33758.1"/>
    </source>
</evidence>
<reference evidence="10" key="1">
    <citation type="journal article" date="2019" name="Curr. Biol.">
        <title>Genome Sequence of Striga asiatica Provides Insight into the Evolution of Plant Parasitism.</title>
        <authorList>
            <person name="Yoshida S."/>
            <person name="Kim S."/>
            <person name="Wafula E.K."/>
            <person name="Tanskanen J."/>
            <person name="Kim Y.M."/>
            <person name="Honaas L."/>
            <person name="Yang Z."/>
            <person name="Spallek T."/>
            <person name="Conn C.E."/>
            <person name="Ichihashi Y."/>
            <person name="Cheong K."/>
            <person name="Cui S."/>
            <person name="Der J.P."/>
            <person name="Gundlach H."/>
            <person name="Jiao Y."/>
            <person name="Hori C."/>
            <person name="Ishida J.K."/>
            <person name="Kasahara H."/>
            <person name="Kiba T."/>
            <person name="Kim M.S."/>
            <person name="Koo N."/>
            <person name="Laohavisit A."/>
            <person name="Lee Y.H."/>
            <person name="Lumba S."/>
            <person name="McCourt P."/>
            <person name="Mortimer J.C."/>
            <person name="Mutuku J.M."/>
            <person name="Nomura T."/>
            <person name="Sasaki-Sekimoto Y."/>
            <person name="Seto Y."/>
            <person name="Wang Y."/>
            <person name="Wakatake T."/>
            <person name="Sakakibara H."/>
            <person name="Demura T."/>
            <person name="Yamaguchi S."/>
            <person name="Yoneyama K."/>
            <person name="Manabe R.I."/>
            <person name="Nelson D.C."/>
            <person name="Schulman A.H."/>
            <person name="Timko M.P."/>
            <person name="dePamphilis C.W."/>
            <person name="Choi D."/>
            <person name="Shirasu K."/>
        </authorList>
    </citation>
    <scope>NUCLEOTIDE SEQUENCE [LARGE SCALE GENOMIC DNA]</scope>
    <source>
        <strain evidence="10">cv. UVA1</strain>
    </source>
</reference>
<dbReference type="InterPro" id="IPR038933">
    <property type="entry name" value="Ovate"/>
</dbReference>
<organism evidence="9 10">
    <name type="scientific">Striga asiatica</name>
    <name type="common">Asiatic witchweed</name>
    <name type="synonym">Buchnera asiatica</name>
    <dbReference type="NCBI Taxonomy" id="4170"/>
    <lineage>
        <taxon>Eukaryota</taxon>
        <taxon>Viridiplantae</taxon>
        <taxon>Streptophyta</taxon>
        <taxon>Embryophyta</taxon>
        <taxon>Tracheophyta</taxon>
        <taxon>Spermatophyta</taxon>
        <taxon>Magnoliopsida</taxon>
        <taxon>eudicotyledons</taxon>
        <taxon>Gunneridae</taxon>
        <taxon>Pentapetalae</taxon>
        <taxon>asterids</taxon>
        <taxon>lamiids</taxon>
        <taxon>Lamiales</taxon>
        <taxon>Orobanchaceae</taxon>
        <taxon>Buchnereae</taxon>
        <taxon>Striga</taxon>
    </lineage>
</organism>
<evidence type="ECO:0000256" key="7">
    <source>
        <dbReference type="SAM" id="MobiDB-lite"/>
    </source>
</evidence>
<sequence length="168" mass="18806">MPGGKKNHHNILLTVAVKLSCCRRPRPSSAFSPSPRRPAEPLSGHHLRRRRRHPHSSPSVATWDTTTTTISTSPPASYSSDAPAGFGGVAVEKDSDDPYLDFRRSMLQMILEREIYSRDELKELLDCFLRLNDPYYHGVIVRAFTEIWNGGPPGNLGQNGGWWFTGGY</sequence>
<evidence type="ECO:0000313" key="10">
    <source>
        <dbReference type="Proteomes" id="UP000325081"/>
    </source>
</evidence>
<dbReference type="Proteomes" id="UP000325081">
    <property type="component" value="Unassembled WGS sequence"/>
</dbReference>